<organism evidence="3 4">
    <name type="scientific">Plasmodium ovale curtisi</name>
    <dbReference type="NCBI Taxonomy" id="864141"/>
    <lineage>
        <taxon>Eukaryota</taxon>
        <taxon>Sar</taxon>
        <taxon>Alveolata</taxon>
        <taxon>Apicomplexa</taxon>
        <taxon>Aconoidasida</taxon>
        <taxon>Haemosporida</taxon>
        <taxon>Plasmodiidae</taxon>
        <taxon>Plasmodium</taxon>
        <taxon>Plasmodium (Plasmodium)</taxon>
    </lineage>
</organism>
<feature type="compositionally biased region" description="Basic and acidic residues" evidence="1">
    <location>
        <begin position="1654"/>
        <end position="1678"/>
    </location>
</feature>
<accession>A0A1A8WL95</accession>
<feature type="compositionally biased region" description="Polar residues" evidence="1">
    <location>
        <begin position="3111"/>
        <end position="3123"/>
    </location>
</feature>
<feature type="region of interest" description="Disordered" evidence="1">
    <location>
        <begin position="3081"/>
        <end position="3123"/>
    </location>
</feature>
<evidence type="ECO:0000313" key="3">
    <source>
        <dbReference type="EMBL" id="SBS93708.1"/>
    </source>
</evidence>
<reference evidence="4 5" key="2">
    <citation type="submission" date="2016-05" db="EMBL/GenBank/DDBJ databases">
        <authorList>
            <person name="Naeem Raeece"/>
        </authorList>
    </citation>
    <scope>NUCLEOTIDE SEQUENCE [LARGE SCALE GENOMIC DNA]</scope>
</reference>
<dbReference type="Proteomes" id="UP000078560">
    <property type="component" value="Unassembled WGS sequence"/>
</dbReference>
<evidence type="ECO:0000313" key="4">
    <source>
        <dbReference type="Proteomes" id="UP000078546"/>
    </source>
</evidence>
<protein>
    <submittedName>
        <fullName evidence="3">Uncharacterized protein</fullName>
    </submittedName>
</protein>
<dbReference type="Proteomes" id="UP000078546">
    <property type="component" value="Unassembled WGS sequence"/>
</dbReference>
<evidence type="ECO:0000313" key="2">
    <source>
        <dbReference type="EMBL" id="SBS85002.1"/>
    </source>
</evidence>
<proteinExistence type="predicted"/>
<dbReference type="EMBL" id="FLQV01000487">
    <property type="protein sequence ID" value="SBS93708.1"/>
    <property type="molecule type" value="Genomic_DNA"/>
</dbReference>
<reference evidence="3" key="1">
    <citation type="submission" date="2016-05" db="EMBL/GenBank/DDBJ databases">
        <authorList>
            <person name="Lavstsen T."/>
            <person name="Jespersen J.S."/>
        </authorList>
    </citation>
    <scope>NUCLEOTIDE SEQUENCE [LARGE SCALE GENOMIC DNA]</scope>
</reference>
<dbReference type="EMBL" id="FLQU01000387">
    <property type="protein sequence ID" value="SBS85002.1"/>
    <property type="molecule type" value="Genomic_DNA"/>
</dbReference>
<sequence>MNTLKLYRCKHITDVYAKNKEIFEYLNILQYVDGLYEEKSIKNVKVFIFDTFYNLANEEGGEKDEQKEELHVDAHKCCKVKNFEEHIVTFPGEISISNVKENLSASRQNESFYTTHPYIHHLDEIPSNCNSPSDSTSPNAVKDCELFIFYDSVFEVDMIFKTLGLKIYEYPFQIEYLETLKEKLVLCKLQSNKVQKNDMVGNTDLSLWSYKNSKVRIILQSLDVSCLSAFSGTLIKIPLEIGADKREIISKIREVTTSFLIYSKNIKHVDIDINGCSTFTWEKESRTVNISTFQGESNPCKELNYFCIECKHDEEISNYVVYGSSVGNTDSICNGYDAHLYFVHRKKEGSREMEKWEETGADVDIHTIWGINYVRIVENLPIFLLSKNFEKEKLKNYVICNESVCSSICQAYIQFLLLLRQFNISNKDYDFSAYLPMLDTTTKGIYDKVIYSLYKEIFHREKKLKLFFNGLTWLHFNECIFIPERLKNILHNGILDIVQFSNIKTLLFLEKKIMNGIQYHLIMTCKEKNHSLVKKLCENILKYINIDFNSESVIIVDTLPSNDVLKDQMKINKTTKFLCEIVVSNIKYVRFENSLPILVFLIQLNENSVDSLLRHFPCFPNEEKKLKKLDELILPLGKEYYERKLSPIGQVVREKLPPIGRDMQGELSLNGEEMPNRKDIYCRNAKKWGESFIHSENIICRQLIHMMGEEDIEKLKSMGLTVIAEQYKLSDNINDILEDLEKLFFSSNKYEKKIKILKIIINQLEKNITLLEDPAVLKKCRETFFLPTFKGNVIGLSDTGDIHPLHGHTRRGMIPNKGALSLEVAPNVAPGVTEEEALEVKDVSASVSADVSPQSSSHANIPGDANNNTVHVGDMCGDIFPKFLFGKEQERYVEDFTRISDGYDKKYFNLIFLKKKSYSMENFSISPQLSCLLNLHKKPSIVDVLDHFQLLIERHKQIYIQNIYNLYEDIYKCFENYIVQLKSGEMLSNSENNYDEAMEKKNLTNQYEIFKQFVQKKNIFYIKNKLWRASNVFFLKSSIPFNTFICDLPKEYAFKYPNLVALSGVKLKLTHSKIVTILNDLKNKIITKRNENSVQNGKNIRLTGLLKISYINILNMIDVSTCDKFISVVNENIENVFSIQIENSIYSNKLETYDEIEKKPLRCSCFDNIYLPNNNNFLMKREDSIYSMNYLSFKGGIKNEYIVNKDVKVSIIDLLKIPKNGKEICIRKKVGKMENAVVETSSKVKMKAYKESVYHGDKQSGICLFQKKGNSILRLRGVKAGGNRVAAKGNIGKRGKGDIGKEVDHMEGRKKEFMLKRQKEIIPLNKWEKKSVASKNCDPMRTTAAKGKAPRNVGEKSIINREREISENLLFKSIKNLVNFLDDIGCFDVKFLIDRREFSEDYFPKHFLKRACMYLYVECKRGRWESAAKGECIEKGVYQQNQSIDKIRLNEYATSHNMTHCREYVNADTSTLHTFNSLTDLICLYLYEHFPSILDYSLVLSGNRFYEWYATGKEENGGYIKNNNNNLGNNENALSNPNGNLDVNKSADVCIGGKGKNGSLYGKGNINNRCKTGSINTSGHNRIVYRRSCDFDKKEEELLKSMFLCNYFQSIWKNTDKSGSLHRNPKVRSLRSVQHLRSESERGTRKSGAKKKKALEDASVKRDHLKGDSPNGKEKSENKMMVSFIRSDETVFIRLYSRRRLSTSNIIEKVFLECKKFNEKFFLFSKNLTKMDFIKINDKGGKVENIASLGVSMSEHHFLLREKFYNSRSGEYMGERESSTLGRKGIINEKQKANVNGEGGKVETYSCQNTPSLEIFLQCQMYNGNKSSKWIIGLLNNVSISICYEHYQLFRKHYLFQNFNIISIIDNLPMHVKCNLFENNMYNWKKMKNEKKFKEVINDLSLLYIHFLKLAHRNAIKKLLKRDSNRILYKHKGKWVKKKLVEKYENVGMSTETNTSKSISLKTEQIRKVVKQGIGEGKDDNYVYIIDKKEGKNFSEIYEIFKSKYLNFVPKRYEKNDLFCTVVKNVFLNCHELQILPCLKKRDKIYTLYWTHMNNCINIYPFCKYLNGLTFFLLDLGLTVLLPFYEIDNIVHMHKTVNFDCEFDESVHKKEKVENSIITKHEKVIVKNEDSESLLFSDEKEKKNIVFLVNNNSSKEKGYEHVLNLTPHYLRSKIKLHVHTYIFFIKECLNEKNVSAVVYLLDYIFSDFKKHDLGDTFFKCIKSIPLLVILNFGTSYLKGKIDSYVVPEQIVMRERRNIWGDKEDDGRIGQRSGEVNVEIPFFGERSTCHSPCRSGQIEKDVVPVFMENFLKIKNNIFDSDEFCNFDLIHIIKYDESIKIYTSKNFYLFDLNNVIFINVYFYSMSILSILLEAKVVQKLTFSNLPEVLENNLYPHLFHYCHSFDVNANRESNSPSSMYYDITWDDKFNNCKSEGSLSNDYKKEICYSKFESLNEKNEEKNNHLNEPTIYNDIKVLYDLKIIVYNRLFLDMIIDLYHNENETSTFFLNTLKRFRLIITYNIIKMDEENRYMYIHNVDDIKDILSFNFNDFTIEKILFSLGYKKIHNISSEANTVLGQYLISNYEDIMVSLHRNVKKIDWSILKLNERNSLLRSFLVNMKFNSNNISYLKMLPIFYCLNDSTFTNLLDRDTTYIVLNTKHMDVFICAMSALTSYFCSCRSDDPRVEGGGDHSQGYVCGCIFDGDSYTGVSSCRNGVQNISCASTKMYENSNSNSKTGTYMHNSVEWINGILCETDNNSGRRRLANEKETTILDSNIDEMKSKMRYIFLHSYNVNMKYWKHVNIECWNGYDTITRFFLSILRSTTSEQVFQAIMLFVYKEYEDIIEKRAFQGQQKDKGVSIPIDPIGPSVERDVCDVDMTSGELSYDQFLMNIFSELKEVRLQFKGNLQLSKLYNANDAVFKEFINDKKLFSFSCLNNFRYEKEFLESLHFHVTPSIPEFNNFLSILVNILKRKSDNNVLVVSETEAILSDICQDCSSYNAMFDETELGRKMDCMLKYANDNMGLFLKKRDESFDYLICTLVETLISTKKFANLVKNYKNVENYYVEKRKWKVEYFTERGYTKNGELVPGQSNKDGFQNGDENKTKDPQKGVGENMSTNDEPSEWSNKQQDMSLYYHEQNNNNDFKSKHADERFINNGVNANLQLNKRKTM</sequence>
<gene>
    <name evidence="3" type="ORF">POVCU1_026410</name>
    <name evidence="2" type="ORF">POVCU2_0029130</name>
</gene>
<evidence type="ECO:0000313" key="5">
    <source>
        <dbReference type="Proteomes" id="UP000078560"/>
    </source>
</evidence>
<feature type="region of interest" description="Disordered" evidence="1">
    <location>
        <begin position="1618"/>
        <end position="1678"/>
    </location>
</feature>
<evidence type="ECO:0000256" key="1">
    <source>
        <dbReference type="SAM" id="MobiDB-lite"/>
    </source>
</evidence>
<name>A0A1A8WL95_PLAOA</name>